<reference evidence="1 2" key="1">
    <citation type="submission" date="2019-12" db="EMBL/GenBank/DDBJ databases">
        <title>Full genome sequence of a Bacillus safensis strain isolated from commercially available natto in Indonesia.</title>
        <authorList>
            <person name="Yoshida M."/>
            <person name="Uomi M."/>
            <person name="Waturangi D."/>
            <person name="Ekaputri J.J."/>
            <person name="Setiamarga D.H.E."/>
        </authorList>
    </citation>
    <scope>NUCLEOTIDE SEQUENCE [LARGE SCALE GENOMIC DNA]</scope>
    <source>
        <strain evidence="1 2">IDN1</strain>
    </source>
</reference>
<evidence type="ECO:0000313" key="2">
    <source>
        <dbReference type="Proteomes" id="UP000464658"/>
    </source>
</evidence>
<sequence>MREYMSNQRVVLHYLKEFIKQRQDEIDIDRIFYWYDLISEAFNISIHVFIQQYVKNTTEKLVAQRDMIYELSSPVIVLKKPDCVIAISR</sequence>
<dbReference type="AlphaFoldDB" id="A0A5S9M9Y3"/>
<name>A0A5S9M9Y3_BACIA</name>
<accession>A0A5S9M9Y3</accession>
<proteinExistence type="predicted"/>
<dbReference type="EMBL" id="AP021906">
    <property type="protein sequence ID" value="BBP89711.1"/>
    <property type="molecule type" value="Genomic_DNA"/>
</dbReference>
<organism evidence="1 2">
    <name type="scientific">Bacillus safensis</name>
    <dbReference type="NCBI Taxonomy" id="561879"/>
    <lineage>
        <taxon>Bacteria</taxon>
        <taxon>Bacillati</taxon>
        <taxon>Bacillota</taxon>
        <taxon>Bacilli</taxon>
        <taxon>Bacillales</taxon>
        <taxon>Bacillaceae</taxon>
        <taxon>Bacillus</taxon>
    </lineage>
</organism>
<gene>
    <name evidence="1" type="ORF">BsIDN1_33290</name>
</gene>
<protein>
    <submittedName>
        <fullName evidence="1">Uncharacterized protein</fullName>
    </submittedName>
</protein>
<dbReference type="Proteomes" id="UP000464658">
    <property type="component" value="Chromosome"/>
</dbReference>
<evidence type="ECO:0000313" key="1">
    <source>
        <dbReference type="EMBL" id="BBP89711.1"/>
    </source>
</evidence>